<dbReference type="Proteomes" id="UP000536275">
    <property type="component" value="Unassembled WGS sequence"/>
</dbReference>
<feature type="compositionally biased region" description="Polar residues" evidence="1">
    <location>
        <begin position="45"/>
        <end position="94"/>
    </location>
</feature>
<organism evidence="2 3">
    <name type="scientific">Candida albicans</name>
    <name type="common">Yeast</name>
    <dbReference type="NCBI Taxonomy" id="5476"/>
    <lineage>
        <taxon>Eukaryota</taxon>
        <taxon>Fungi</taxon>
        <taxon>Dikarya</taxon>
        <taxon>Ascomycota</taxon>
        <taxon>Saccharomycotina</taxon>
        <taxon>Pichiomycetes</taxon>
        <taxon>Debaryomycetaceae</taxon>
        <taxon>Candida/Lodderomyces clade</taxon>
        <taxon>Candida</taxon>
    </lineage>
</organism>
<feature type="compositionally biased region" description="Polar residues" evidence="1">
    <location>
        <begin position="216"/>
        <end position="261"/>
    </location>
</feature>
<reference evidence="2 3" key="1">
    <citation type="submission" date="2020-03" db="EMBL/GenBank/DDBJ databases">
        <title>FDA dAtabase for Regulatory Grade micrObial Sequences (FDA-ARGOS): Supporting development and validation of Infectious Disease Dx tests.</title>
        <authorList>
            <person name="Campos J."/>
            <person name="Goldberg B."/>
            <person name="Tallon L."/>
            <person name="Sadzewicz L."/>
            <person name="Vavikolanu K."/>
            <person name="Mehta A."/>
            <person name="Aluvathingal J."/>
            <person name="Nadendla S."/>
            <person name="Nandy P."/>
            <person name="Geyer C."/>
            <person name="Yan Y."/>
            <person name="Sichtig H."/>
        </authorList>
    </citation>
    <scope>NUCLEOTIDE SEQUENCE [LARGE SCALE GENOMIC DNA]</scope>
    <source>
        <strain evidence="2 3">FDAARGOS_656</strain>
    </source>
</reference>
<feature type="region of interest" description="Disordered" evidence="1">
    <location>
        <begin position="1"/>
        <end position="94"/>
    </location>
</feature>
<evidence type="ECO:0000313" key="2">
    <source>
        <dbReference type="EMBL" id="KAF6063054.1"/>
    </source>
</evidence>
<protein>
    <submittedName>
        <fullName evidence="2">Uncharacterized protein</fullName>
    </submittedName>
</protein>
<name>A0A8H6BUK1_CANAX</name>
<proteinExistence type="predicted"/>
<feature type="compositionally biased region" description="Polar residues" evidence="1">
    <location>
        <begin position="127"/>
        <end position="150"/>
    </location>
</feature>
<feature type="region of interest" description="Disordered" evidence="1">
    <location>
        <begin position="164"/>
        <end position="283"/>
    </location>
</feature>
<dbReference type="EMBL" id="JABWAD010000061">
    <property type="protein sequence ID" value="KAF6063054.1"/>
    <property type="molecule type" value="Genomic_DNA"/>
</dbReference>
<evidence type="ECO:0000313" key="3">
    <source>
        <dbReference type="Proteomes" id="UP000536275"/>
    </source>
</evidence>
<feature type="compositionally biased region" description="Polar residues" evidence="1">
    <location>
        <begin position="1"/>
        <end position="16"/>
    </location>
</feature>
<comment type="caution">
    <text evidence="2">The sequence shown here is derived from an EMBL/GenBank/DDBJ whole genome shotgun (WGS) entry which is preliminary data.</text>
</comment>
<feature type="compositionally biased region" description="Low complexity" evidence="1">
    <location>
        <begin position="203"/>
        <end position="215"/>
    </location>
</feature>
<feature type="region of interest" description="Disordered" evidence="1">
    <location>
        <begin position="115"/>
        <end position="150"/>
    </location>
</feature>
<accession>A0A8H6BUK1</accession>
<feature type="compositionally biased region" description="Polar residues" evidence="1">
    <location>
        <begin position="188"/>
        <end position="202"/>
    </location>
</feature>
<sequence length="327" mass="35471">MTSQYNGDTNSTTIDPNNREGGSVIDQSNNLPSSSSSSLNHSHFQKPQVSNLTKNLLSSSGGQTTPVATNVNSNTASNQQNLFTNTPSSYTEPITNRVLPNLKASASQMSNSFSGSFHQSHVHNHNDSINYIPSSHNTPTAVSSSYTSHHSYPASLSSVNNFISQPSQQQQQQPIPLSFKPPGVVPNSIPTTNVHNDTANRFSSVSSTGSPFSNSPFATSTQFQSPASIAQPVHPSSLQQVQQQRFPNSFPNTTSVQSTPSLPHGNQHDQSARSSASSQSFQTYVQPEPDHYMTYSEFLHNLSVKDSQDESAAYEEHLNIVEYPVND</sequence>
<gene>
    <name evidence="2" type="ORF">FOB64_006069</name>
</gene>
<feature type="compositionally biased region" description="Low complexity" evidence="1">
    <location>
        <begin position="164"/>
        <end position="176"/>
    </location>
</feature>
<feature type="compositionally biased region" description="Low complexity" evidence="1">
    <location>
        <begin position="28"/>
        <end position="42"/>
    </location>
</feature>
<dbReference type="AlphaFoldDB" id="A0A8H6BUK1"/>
<evidence type="ECO:0000256" key="1">
    <source>
        <dbReference type="SAM" id="MobiDB-lite"/>
    </source>
</evidence>